<feature type="compositionally biased region" description="Basic and acidic residues" evidence="2">
    <location>
        <begin position="134"/>
        <end position="145"/>
    </location>
</feature>
<dbReference type="SMART" id="SM00444">
    <property type="entry name" value="GYF"/>
    <property type="match status" value="1"/>
</dbReference>
<dbReference type="Proteomes" id="UP000515124">
    <property type="component" value="Unplaced"/>
</dbReference>
<feature type="compositionally biased region" description="Basic and acidic residues" evidence="2">
    <location>
        <begin position="213"/>
        <end position="223"/>
    </location>
</feature>
<keyword evidence="1" id="KW-0175">Coiled coil</keyword>
<feature type="compositionally biased region" description="Polar residues" evidence="2">
    <location>
        <begin position="1479"/>
        <end position="1498"/>
    </location>
</feature>
<evidence type="ECO:0000259" key="3">
    <source>
        <dbReference type="PROSITE" id="PS50829"/>
    </source>
</evidence>
<evidence type="ECO:0000256" key="1">
    <source>
        <dbReference type="SAM" id="Coils"/>
    </source>
</evidence>
<evidence type="ECO:0000256" key="2">
    <source>
        <dbReference type="SAM" id="MobiDB-lite"/>
    </source>
</evidence>
<feature type="region of interest" description="Disordered" evidence="2">
    <location>
        <begin position="26"/>
        <end position="45"/>
    </location>
</feature>
<feature type="region of interest" description="Disordered" evidence="2">
    <location>
        <begin position="1528"/>
        <end position="1552"/>
    </location>
</feature>
<dbReference type="InterPro" id="IPR035445">
    <property type="entry name" value="GYF-like_dom_sf"/>
</dbReference>
<feature type="region of interest" description="Disordered" evidence="2">
    <location>
        <begin position="367"/>
        <end position="387"/>
    </location>
</feature>
<dbReference type="Gene3D" id="3.30.1490.40">
    <property type="match status" value="1"/>
</dbReference>
<accession>A0A6P5T7A5</accession>
<feature type="region of interest" description="Disordered" evidence="2">
    <location>
        <begin position="1465"/>
        <end position="1498"/>
    </location>
</feature>
<dbReference type="Pfam" id="PF02213">
    <property type="entry name" value="GYF"/>
    <property type="match status" value="1"/>
</dbReference>
<dbReference type="SUPFAM" id="SSF55277">
    <property type="entry name" value="GYF domain"/>
    <property type="match status" value="1"/>
</dbReference>
<feature type="compositionally biased region" description="Polar residues" evidence="2">
    <location>
        <begin position="26"/>
        <end position="38"/>
    </location>
</feature>
<dbReference type="PROSITE" id="PS50829">
    <property type="entry name" value="GYF"/>
    <property type="match status" value="1"/>
</dbReference>
<organism evidence="4 5">
    <name type="scientific">Prunus avium</name>
    <name type="common">Cherry</name>
    <name type="synonym">Cerasus avium</name>
    <dbReference type="NCBI Taxonomy" id="42229"/>
    <lineage>
        <taxon>Eukaryota</taxon>
        <taxon>Viridiplantae</taxon>
        <taxon>Streptophyta</taxon>
        <taxon>Embryophyta</taxon>
        <taxon>Tracheophyta</taxon>
        <taxon>Spermatophyta</taxon>
        <taxon>Magnoliopsida</taxon>
        <taxon>eudicotyledons</taxon>
        <taxon>Gunneridae</taxon>
        <taxon>Pentapetalae</taxon>
        <taxon>rosids</taxon>
        <taxon>fabids</taxon>
        <taxon>Rosales</taxon>
        <taxon>Rosaceae</taxon>
        <taxon>Amygdaloideae</taxon>
        <taxon>Amygdaleae</taxon>
        <taxon>Prunus</taxon>
    </lineage>
</organism>
<proteinExistence type="predicted"/>
<reference evidence="5" key="1">
    <citation type="submission" date="2025-08" db="UniProtKB">
        <authorList>
            <consortium name="RefSeq"/>
        </authorList>
    </citation>
    <scope>IDENTIFICATION</scope>
</reference>
<evidence type="ECO:0000313" key="4">
    <source>
        <dbReference type="Proteomes" id="UP000515124"/>
    </source>
</evidence>
<feature type="compositionally biased region" description="Low complexity" evidence="2">
    <location>
        <begin position="661"/>
        <end position="676"/>
    </location>
</feature>
<dbReference type="RefSeq" id="XP_021823057.1">
    <property type="nucleotide sequence ID" value="XM_021967365.1"/>
</dbReference>
<keyword evidence="4" id="KW-1185">Reference proteome</keyword>
<sequence>MPMAHGKVSLPQDLLPANMADAHFSTNDQVASESSIPLSPQWLYAKPVDSKTLVTGTSGEMHAPGSLPHGNSSDPNSRDTWHLDGSQDKKDWRRNAPDLDIPRRWREEERETGLLGRRDRKKEDRRVGVTSTRDTTDGRAEDRHVGATSTKDVTENKVLSSDRWHESRRDNKWSSRWGPEDKDKDSRIEKKTDVEKEDIHVDKQSLSNSNRAASERDSDSRDKWRPRHRMEVQSGGAAPYRAAPGFGMARGQVEKVGFTAGRGRLNTNGTLQIGRPVLGKASPFLNMYCYPRGKLLDIYRKQKIDLTFDSMPDGMEQVSPITQVGSTEPLAFVAPDADEEACLRDILKGSITSSGVLYNSPKDKNVLKDDSKGTSNVTLSKEEGNFAANSEQNVQSTGEVILNNSFQVTGPEVSPICGSQAHILKESVATEGEQKVLTVKAPADGGIDGPSNDVTELRNSGYQEQTSSSDRHYVKSNEAHVSDRIVSPEDLSLCYLDPQGNTQGPFLGIDIIAWFEQGFFGIDLPVRLFDAPDGSPYQELGDVMPHLKTKSGYVSNSSLHAKLEPLDVIKGSLEERISAPNSGGSNILNSQQWTPSVLEATPSDSVQSRIPNHSYQSELQYLDNQSIQNFVAEDEEIVFPGRPKSSSDCLLRSSVDVHGSISNSPSLPSLSNEVSETNLPSQPNDKLHPFGLLMSELRGSSHLRSAQSSHASLGMDDQVQLRDSFFEGGATIASQNPLGPMIDQPSFVDTQSDNYIRNNANVSLGSIDAHHLSRLGKEISGFGLAEHIMPQKLQKERLQQLSHPSLLPAAHGAGTGVDQFPGFGFSDSNNPNIQPFHHPVADMEHLFELQRQQQRQLELRQQHHQLELQQHQHQLELQQRQRQLELQQHQRQLEFQQHQRQLELQQRQRQLELQQQHHLKQQLQHHQMKLQQQQQSQTQHLLLEQFLHQQMSDSGYGQWKIDATNGNPLDQLSLRKQFRNDLHPSHSSIQDPLLEQIIQANIGRPGQTDFLDLISQAKQGNMHPSELQLRFQQQELQAQQLSVALREQLQMEGERRLGGPRFADEASHVARDPAGHHQAQMVAFSSSENYQQQQRFPTHEQQLSHLNWNHDSRERHGMNFDIQNAYCQGLDLQDQYLRKCSIDKQDSISSGMPSNRQLVSDEFFSSHSVGLERLPCGNSGQLENSCIEAHRPHLHLDTEQKRRDSEATMAFAESNMWANGDKEHSKQILMDLHQKLGHQSTELSEVDYQHQLSSSRSRGGSVHLPFSLLRDQPVGMNTEGPQNSNYNVLFQDHLGGVGMNEQSSNLATSERVPFRSNSRAFMEDQLFVSGPRDVSHTSHVDTSFMCKSAVSDGVSELEGNNWKKQGVKGMLSRSVSGYEGNVTDQEETAIDCGELRSNAHSRQSSLSSAGGGCGNFYSSETGLDKQIGEEVSNGRLPPAITKGSDNALHRRRVLSSQDVLSEAALSLPVKQRNPPATLVSDTQASSKNDAQFRRTSSCSDASVSETSFIDMLKKPVIAEADAANRAASALESSDGGSQVGRSGKKKGKKGRQIDPALLGFKVSSNRILMGEIHRLAD</sequence>
<protein>
    <submittedName>
        <fullName evidence="5">Uncharacterized protein LOC110764395 isoform X3</fullName>
    </submittedName>
</protein>
<feature type="region of interest" description="Disordered" evidence="2">
    <location>
        <begin position="661"/>
        <end position="683"/>
    </location>
</feature>
<dbReference type="PANTHER" id="PTHR46992">
    <property type="entry name" value="GYF DOMAIN-CONTAINING PROTEIN"/>
    <property type="match status" value="1"/>
</dbReference>
<feature type="domain" description="GYF" evidence="3">
    <location>
        <begin position="490"/>
        <end position="541"/>
    </location>
</feature>
<feature type="region of interest" description="Disordered" evidence="2">
    <location>
        <begin position="54"/>
        <end position="95"/>
    </location>
</feature>
<feature type="coiled-coil region" evidence="1">
    <location>
        <begin position="849"/>
        <end position="906"/>
    </location>
</feature>
<dbReference type="InterPro" id="IPR003169">
    <property type="entry name" value="GYF"/>
</dbReference>
<name>A0A6P5T7A5_PRUAV</name>
<gene>
    <name evidence="5" type="primary">LOC110764395</name>
</gene>
<dbReference type="PANTHER" id="PTHR46992:SF1">
    <property type="entry name" value="GYF DOMAIN-CONTAINING PROTEIN"/>
    <property type="match status" value="1"/>
</dbReference>
<feature type="compositionally biased region" description="Low complexity" evidence="2">
    <location>
        <begin position="1528"/>
        <end position="1541"/>
    </location>
</feature>
<evidence type="ECO:0000313" key="5">
    <source>
        <dbReference type="RefSeq" id="XP_021823057.1"/>
    </source>
</evidence>
<dbReference type="GeneID" id="110764395"/>
<feature type="region of interest" description="Disordered" evidence="2">
    <location>
        <begin position="1429"/>
        <end position="1449"/>
    </location>
</feature>
<feature type="region of interest" description="Disordered" evidence="2">
    <location>
        <begin position="110"/>
        <end position="242"/>
    </location>
</feature>
<feature type="compositionally biased region" description="Basic and acidic residues" evidence="2">
    <location>
        <begin position="76"/>
        <end position="95"/>
    </location>
</feature>
<feature type="compositionally biased region" description="Basic and acidic residues" evidence="2">
    <location>
        <begin position="152"/>
        <end position="203"/>
    </location>
</feature>